<dbReference type="Proteomes" id="UP000838878">
    <property type="component" value="Chromosome 13"/>
</dbReference>
<keyword evidence="4" id="KW-1185">Reference proteome</keyword>
<feature type="region of interest" description="Disordered" evidence="2">
    <location>
        <begin position="172"/>
        <end position="192"/>
    </location>
</feature>
<sequence>MICKQFYQEENNNEINELSKDFSEMGCIVDAVKKPPNICIETCVYEDSESDNDNSIANNDDDNDNEDVHYSDEFEEEDISEIELENNKNRVPLSNGTSKIQVAAPAKLIKSQSSMSSQKPPSVSGRSTDYGSVSVPPTRRINMSFTNDRLREIERHNHILLNKILSVRNKKKSTIPTKEQTTKRPLPPAAVHRKMQQRKIEHDNMILLKKIQRAKSSACSIRR</sequence>
<accession>A0A8J9VBU8</accession>
<feature type="compositionally biased region" description="Low complexity" evidence="2">
    <location>
        <begin position="110"/>
        <end position="124"/>
    </location>
</feature>
<proteinExistence type="inferred from homology"/>
<feature type="non-terminal residue" evidence="3">
    <location>
        <position position="223"/>
    </location>
</feature>
<protein>
    <recommendedName>
        <fullName evidence="5">Cilia- and flagella-associated protein 97-like</fullName>
    </recommendedName>
</protein>
<evidence type="ECO:0008006" key="5">
    <source>
        <dbReference type="Google" id="ProtNLM"/>
    </source>
</evidence>
<organism evidence="3 4">
    <name type="scientific">Brenthis ino</name>
    <name type="common">lesser marbled fritillary</name>
    <dbReference type="NCBI Taxonomy" id="405034"/>
    <lineage>
        <taxon>Eukaryota</taxon>
        <taxon>Metazoa</taxon>
        <taxon>Ecdysozoa</taxon>
        <taxon>Arthropoda</taxon>
        <taxon>Hexapoda</taxon>
        <taxon>Insecta</taxon>
        <taxon>Pterygota</taxon>
        <taxon>Neoptera</taxon>
        <taxon>Endopterygota</taxon>
        <taxon>Lepidoptera</taxon>
        <taxon>Glossata</taxon>
        <taxon>Ditrysia</taxon>
        <taxon>Papilionoidea</taxon>
        <taxon>Nymphalidae</taxon>
        <taxon>Heliconiinae</taxon>
        <taxon>Argynnini</taxon>
        <taxon>Brenthis</taxon>
    </lineage>
</organism>
<dbReference type="PANTHER" id="PTHR23035:SF1">
    <property type="entry name" value="CILIA- AND FLAGELLA-ASSOCIATED PROTEIN 97"/>
    <property type="match status" value="1"/>
</dbReference>
<dbReference type="Pfam" id="PF13879">
    <property type="entry name" value="Hmw_CFAP97"/>
    <property type="match status" value="1"/>
</dbReference>
<reference evidence="3" key="1">
    <citation type="submission" date="2021-12" db="EMBL/GenBank/DDBJ databases">
        <authorList>
            <person name="Martin H S."/>
        </authorList>
    </citation>
    <scope>NUCLEOTIDE SEQUENCE</scope>
</reference>
<dbReference type="InterPro" id="IPR038791">
    <property type="entry name" value="Cfap97/Hemingway"/>
</dbReference>
<dbReference type="GO" id="GO:0007283">
    <property type="term" value="P:spermatogenesis"/>
    <property type="evidence" value="ECO:0007669"/>
    <property type="project" value="TreeGrafter"/>
</dbReference>
<dbReference type="AlphaFoldDB" id="A0A8J9VBU8"/>
<dbReference type="EMBL" id="OV170233">
    <property type="protein sequence ID" value="CAH0718973.1"/>
    <property type="molecule type" value="Genomic_DNA"/>
</dbReference>
<dbReference type="PANTHER" id="PTHR23035">
    <property type="entry name" value="CILIA- AND FLAGELLA-ASSOCIATED PROTEIN 97-RELATED"/>
    <property type="match status" value="1"/>
</dbReference>
<feature type="region of interest" description="Disordered" evidence="2">
    <location>
        <begin position="108"/>
        <end position="135"/>
    </location>
</feature>
<name>A0A8J9VBU8_9NEOP</name>
<dbReference type="OrthoDB" id="515313at2759"/>
<dbReference type="InterPro" id="IPR029488">
    <property type="entry name" value="Hmw/CFAP97"/>
</dbReference>
<feature type="region of interest" description="Disordered" evidence="2">
    <location>
        <begin position="49"/>
        <end position="68"/>
    </location>
</feature>
<evidence type="ECO:0000256" key="1">
    <source>
        <dbReference type="ARBA" id="ARBA00008315"/>
    </source>
</evidence>
<comment type="similarity">
    <text evidence="1">Belongs to the CFAP97 family.</text>
</comment>
<gene>
    <name evidence="3" type="ORF">BINO364_LOCUS5372</name>
</gene>
<evidence type="ECO:0000256" key="2">
    <source>
        <dbReference type="SAM" id="MobiDB-lite"/>
    </source>
</evidence>
<evidence type="ECO:0000313" key="3">
    <source>
        <dbReference type="EMBL" id="CAH0718973.1"/>
    </source>
</evidence>
<evidence type="ECO:0000313" key="4">
    <source>
        <dbReference type="Proteomes" id="UP000838878"/>
    </source>
</evidence>